<dbReference type="PANTHER" id="PTHR15002:SF0">
    <property type="entry name" value="RIBOSOMAL BIOGENESIS PROTEIN LAS1L"/>
    <property type="match status" value="1"/>
</dbReference>
<evidence type="ECO:0000259" key="2">
    <source>
        <dbReference type="Pfam" id="PF03108"/>
    </source>
</evidence>
<evidence type="ECO:0000256" key="1">
    <source>
        <dbReference type="SAM" id="MobiDB-lite"/>
    </source>
</evidence>
<evidence type="ECO:0000313" key="4">
    <source>
        <dbReference type="Proteomes" id="UP000323000"/>
    </source>
</evidence>
<reference evidence="4" key="1">
    <citation type="journal article" date="2019" name="Gigascience">
        <title>De novo genome assembly of the endangered Acer yangbiense, a plant species with extremely small populations endemic to Yunnan Province, China.</title>
        <authorList>
            <person name="Yang J."/>
            <person name="Wariss H.M."/>
            <person name="Tao L."/>
            <person name="Zhang R."/>
            <person name="Yun Q."/>
            <person name="Hollingsworth P."/>
            <person name="Dao Z."/>
            <person name="Luo G."/>
            <person name="Guo H."/>
            <person name="Ma Y."/>
            <person name="Sun W."/>
        </authorList>
    </citation>
    <scope>NUCLEOTIDE SEQUENCE [LARGE SCALE GENOMIC DNA]</scope>
    <source>
        <strain evidence="4">cv. Malutang</strain>
    </source>
</reference>
<gene>
    <name evidence="3" type="ORF">EZV62_017972</name>
</gene>
<dbReference type="Pfam" id="PF03108">
    <property type="entry name" value="DBD_Tnp_Mut"/>
    <property type="match status" value="1"/>
</dbReference>
<protein>
    <recommendedName>
        <fullName evidence="2">Transposase MuDR plant domain-containing protein</fullName>
    </recommendedName>
</protein>
<dbReference type="AlphaFoldDB" id="A0A5C7HII6"/>
<name>A0A5C7HII6_9ROSI</name>
<dbReference type="OrthoDB" id="10263222at2759"/>
<dbReference type="Proteomes" id="UP000323000">
    <property type="component" value="Chromosome 8"/>
</dbReference>
<keyword evidence="4" id="KW-1185">Reference proteome</keyword>
<dbReference type="GO" id="GO:0000470">
    <property type="term" value="P:maturation of LSU-rRNA"/>
    <property type="evidence" value="ECO:0007669"/>
    <property type="project" value="TreeGrafter"/>
</dbReference>
<proteinExistence type="predicted"/>
<dbReference type="GO" id="GO:0000460">
    <property type="term" value="P:maturation of 5.8S rRNA"/>
    <property type="evidence" value="ECO:0007669"/>
    <property type="project" value="TreeGrafter"/>
</dbReference>
<evidence type="ECO:0000313" key="3">
    <source>
        <dbReference type="EMBL" id="TXG56659.1"/>
    </source>
</evidence>
<organism evidence="3 4">
    <name type="scientific">Acer yangbiense</name>
    <dbReference type="NCBI Taxonomy" id="1000413"/>
    <lineage>
        <taxon>Eukaryota</taxon>
        <taxon>Viridiplantae</taxon>
        <taxon>Streptophyta</taxon>
        <taxon>Embryophyta</taxon>
        <taxon>Tracheophyta</taxon>
        <taxon>Spermatophyta</taxon>
        <taxon>Magnoliopsida</taxon>
        <taxon>eudicotyledons</taxon>
        <taxon>Gunneridae</taxon>
        <taxon>Pentapetalae</taxon>
        <taxon>rosids</taxon>
        <taxon>malvids</taxon>
        <taxon>Sapindales</taxon>
        <taxon>Sapindaceae</taxon>
        <taxon>Hippocastanoideae</taxon>
        <taxon>Acereae</taxon>
        <taxon>Acer</taxon>
    </lineage>
</organism>
<comment type="caution">
    <text evidence="3">The sequence shown here is derived from an EMBL/GenBank/DDBJ whole genome shotgun (WGS) entry which is preliminary data.</text>
</comment>
<feature type="domain" description="Transposase MuDR plant" evidence="2">
    <location>
        <begin position="256"/>
        <end position="312"/>
    </location>
</feature>
<dbReference type="PROSITE" id="PS51257">
    <property type="entry name" value="PROKAR_LIPOPROTEIN"/>
    <property type="match status" value="1"/>
</dbReference>
<feature type="region of interest" description="Disordered" evidence="1">
    <location>
        <begin position="160"/>
        <end position="229"/>
    </location>
</feature>
<dbReference type="GO" id="GO:0090730">
    <property type="term" value="C:Las1 complex"/>
    <property type="evidence" value="ECO:0007669"/>
    <property type="project" value="InterPro"/>
</dbReference>
<dbReference type="GO" id="GO:0030687">
    <property type="term" value="C:preribosome, large subunit precursor"/>
    <property type="evidence" value="ECO:0007669"/>
    <property type="project" value="TreeGrafter"/>
</dbReference>
<dbReference type="Pfam" id="PF04031">
    <property type="entry name" value="Las1"/>
    <property type="match status" value="1"/>
</dbReference>
<feature type="compositionally biased region" description="Low complexity" evidence="1">
    <location>
        <begin position="193"/>
        <end position="208"/>
    </location>
</feature>
<dbReference type="InterPro" id="IPR004332">
    <property type="entry name" value="Transposase_MuDR"/>
</dbReference>
<dbReference type="EMBL" id="VAHF01000008">
    <property type="protein sequence ID" value="TXG56659.1"/>
    <property type="molecule type" value="Genomic_DNA"/>
</dbReference>
<dbReference type="PANTHER" id="PTHR15002">
    <property type="entry name" value="RIBOSOMAL BIOGENESIS PROTEIN LAS1L"/>
    <property type="match status" value="1"/>
</dbReference>
<dbReference type="GO" id="GO:0004519">
    <property type="term" value="F:endonuclease activity"/>
    <property type="evidence" value="ECO:0007669"/>
    <property type="project" value="InterPro"/>
</dbReference>
<dbReference type="InterPro" id="IPR007174">
    <property type="entry name" value="Las1"/>
</dbReference>
<sequence>MDTKRLVIYHGGSWVGSCYEGGLTKLVHVPRGLTYDALVKLIQDVAKVDVARYTIQLCTLVSTISGVARPILENDNDVSCMIVEDRLIPEVYVTIYQKRPTDCVQNGTTVDENDNLLQSNFVQQCNQSTPQPGYSGFVQQLAACGSIPISDPIVCTDETVHDEENSQASDTDNSDDVLIPNVDTENSDDGMHAGSPSASPSGFATFGEGSFGEDGLGEDGSGEHPTPRAWSILGSERYSLQPNLMDEEISNDDCLYKGKLFRCKKDLKRTVQKYALKQNFELRNRRSSKTRYEAGCKDGECEFQLRAYKMQKGEYWVVRMFVKDHTCNIDGFHARFRQASSWTVGELLAPKLRVNGHSLKPKDIMVEMQVEHGLHLLYTKAWRAKDHADASVFGAPEESFKLLPAYCHRLKEITFEAFMESMLGVLEEEMMADDEILSSSNDYKLVPWLSWEEWDSVREGLFSSSTNMVVCALNRVSTWKSRGCLPVVIDVTASILEIQQKDPYYRDKGDQPTDALHSEQLLAMLYCMAILRLVNCVVEKTRKRTEVSIAEAAHAIGIPRKLIDVRHEGSHRDLPTLQVVRDCSDKALDWLKTYYWVPQKQQIPFQGDKTADVKREINSRLHELAICLKIIQSPQLSFSPVKAKRSKRKMNKCLKILVQLHSSYSSETASVLLELLLNTLDSSSLVFANGSNVFQNINTLLDDWTSVITRFSNKEPELLLTLLKAVLDIIETEEGKKYESGGQNQTSSEYRVGTCRIEHLSYLFAWLVGLLRRIKPLRSTDSAAEVKVSSTGRSFRNETLVELLRKCLLVSVTDNKMLMDSALHLAQLVGNTTLLEKLNKLSSIYLSNLDVNEENTSIMTSKNLLIRQEDSIREAAKKLELVKQKRMKSKIKTMSNGDVVALNTWVVAKSWNSCPIGMLPRDVGSYGCLPVLDYDENKQAGPEPSERKEMCELNQCSGKREASCTTELLDNSSVKKMKETEVGYELDNEDVFPAGGAAKGRLRIGGVWKKVGEQELQAIESGVRILV</sequence>
<accession>A0A5C7HII6</accession>